<dbReference type="AlphaFoldDB" id="A0A7G1G269"/>
<dbReference type="PANTHER" id="PTHR42760">
    <property type="entry name" value="SHORT-CHAIN DEHYDROGENASES/REDUCTASES FAMILY MEMBER"/>
    <property type="match status" value="1"/>
</dbReference>
<feature type="binding site" evidence="4">
    <location>
        <begin position="150"/>
        <end position="154"/>
    </location>
    <ligand>
        <name>NADP(+)</name>
        <dbReference type="ChEBI" id="CHEBI:58349"/>
    </ligand>
</feature>
<evidence type="ECO:0000256" key="1">
    <source>
        <dbReference type="ARBA" id="ARBA00006484"/>
    </source>
</evidence>
<proteinExistence type="inferred from homology"/>
<keyword evidence="7" id="KW-1185">Reference proteome</keyword>
<dbReference type="GO" id="GO:0006633">
    <property type="term" value="P:fatty acid biosynthetic process"/>
    <property type="evidence" value="ECO:0007669"/>
    <property type="project" value="UniProtKB-UniPathway"/>
</dbReference>
<gene>
    <name evidence="6" type="primary">fabG</name>
    <name evidence="6" type="ORF">OSSY52_04590</name>
</gene>
<keyword evidence="5" id="KW-0276">Fatty acid metabolism</keyword>
<dbReference type="SUPFAM" id="SSF51735">
    <property type="entry name" value="NAD(P)-binding Rossmann-fold domains"/>
    <property type="match status" value="1"/>
</dbReference>
<dbReference type="EC" id="1.1.1.100" evidence="5"/>
<dbReference type="InterPro" id="IPR002347">
    <property type="entry name" value="SDR_fam"/>
</dbReference>
<evidence type="ECO:0000256" key="4">
    <source>
        <dbReference type="PIRSR" id="PIRSR611284-2"/>
    </source>
</evidence>
<dbReference type="PRINTS" id="PR00080">
    <property type="entry name" value="SDRFAMILY"/>
</dbReference>
<evidence type="ECO:0000256" key="2">
    <source>
        <dbReference type="ARBA" id="ARBA00023002"/>
    </source>
</evidence>
<dbReference type="UniPathway" id="UPA00094"/>
<dbReference type="GO" id="GO:0004316">
    <property type="term" value="F:3-oxoacyl-[acyl-carrier-protein] reductase (NADPH) activity"/>
    <property type="evidence" value="ECO:0007669"/>
    <property type="project" value="UniProtKB-UniRule"/>
</dbReference>
<evidence type="ECO:0000313" key="6">
    <source>
        <dbReference type="EMBL" id="BBE30318.1"/>
    </source>
</evidence>
<comment type="catalytic activity">
    <reaction evidence="5">
        <text>a (3R)-hydroxyacyl-[ACP] + NADP(+) = a 3-oxoacyl-[ACP] + NADPH + H(+)</text>
        <dbReference type="Rhea" id="RHEA:17397"/>
        <dbReference type="Rhea" id="RHEA-COMP:9916"/>
        <dbReference type="Rhea" id="RHEA-COMP:9945"/>
        <dbReference type="ChEBI" id="CHEBI:15378"/>
        <dbReference type="ChEBI" id="CHEBI:57783"/>
        <dbReference type="ChEBI" id="CHEBI:58349"/>
        <dbReference type="ChEBI" id="CHEBI:78776"/>
        <dbReference type="ChEBI" id="CHEBI:78827"/>
        <dbReference type="EC" id="1.1.1.100"/>
    </reaction>
</comment>
<dbReference type="PANTHER" id="PTHR42760:SF133">
    <property type="entry name" value="3-OXOACYL-[ACYL-CARRIER-PROTEIN] REDUCTASE"/>
    <property type="match status" value="1"/>
</dbReference>
<keyword evidence="5" id="KW-0444">Lipid biosynthesis</keyword>
<feature type="binding site" evidence="4">
    <location>
        <begin position="12"/>
        <end position="15"/>
    </location>
    <ligand>
        <name>NADP(+)</name>
        <dbReference type="ChEBI" id="CHEBI:58349"/>
    </ligand>
</feature>
<dbReference type="NCBIfam" id="NF009466">
    <property type="entry name" value="PRK12826.1-2"/>
    <property type="match status" value="1"/>
</dbReference>
<evidence type="ECO:0000313" key="7">
    <source>
        <dbReference type="Proteomes" id="UP000516361"/>
    </source>
</evidence>
<accession>A0A7G1G269</accession>
<sequence length="244" mass="26684">MKLNEKIAIITGASRGIGYEIAKKFVENGAKVIAFDVNEEGLKQAKNTLNNYYPYVVDVTDSKKIDETVKKINSEFGKIDILVNNAGVTKDTLLVMMKEENFDFVVNINLKGVFLVTKSVAKVMRKQKSGNIINISSIVGIEGNIGQTNYAATKAGVIGMTKTWAKEMTMRGENVRVNAIAPGFIQTAMTDKLKDEMKEAAINRMCIKRLGTAEDISKTALFLASDDSAYITGQVIRVDGGITL</sequence>
<dbReference type="Pfam" id="PF13561">
    <property type="entry name" value="adh_short_C2"/>
    <property type="match status" value="1"/>
</dbReference>
<protein>
    <recommendedName>
        <fullName evidence="5">3-oxoacyl-[acyl-carrier-protein] reductase</fullName>
        <ecNumber evidence="5">1.1.1.100</ecNumber>
    </recommendedName>
</protein>
<name>A0A7G1G269_9BACT</name>
<feature type="binding site" evidence="4">
    <location>
        <position position="85"/>
    </location>
    <ligand>
        <name>NADP(+)</name>
        <dbReference type="ChEBI" id="CHEBI:58349"/>
    </ligand>
</feature>
<keyword evidence="2 5" id="KW-0560">Oxidoreductase</keyword>
<dbReference type="FunCoup" id="A0A7G1G269">
    <property type="interactions" value="382"/>
</dbReference>
<feature type="active site" description="Proton acceptor" evidence="3">
    <location>
        <position position="150"/>
    </location>
</feature>
<evidence type="ECO:0000256" key="5">
    <source>
        <dbReference type="RuleBase" id="RU366074"/>
    </source>
</evidence>
<dbReference type="PROSITE" id="PS00061">
    <property type="entry name" value="ADH_SHORT"/>
    <property type="match status" value="1"/>
</dbReference>
<keyword evidence="5" id="KW-0443">Lipid metabolism</keyword>
<dbReference type="InterPro" id="IPR011284">
    <property type="entry name" value="3oxo_ACP_reduc"/>
</dbReference>
<dbReference type="InterPro" id="IPR036291">
    <property type="entry name" value="NAD(P)-bd_dom_sf"/>
</dbReference>
<dbReference type="PRINTS" id="PR00081">
    <property type="entry name" value="GDHRDH"/>
</dbReference>
<dbReference type="RefSeq" id="WP_190615430.1">
    <property type="nucleotide sequence ID" value="NZ_AP018712.1"/>
</dbReference>
<dbReference type="Proteomes" id="UP000516361">
    <property type="component" value="Chromosome"/>
</dbReference>
<dbReference type="FunFam" id="3.40.50.720:FF:000173">
    <property type="entry name" value="3-oxoacyl-[acyl-carrier protein] reductase"/>
    <property type="match status" value="1"/>
</dbReference>
<dbReference type="GO" id="GO:0048038">
    <property type="term" value="F:quinone binding"/>
    <property type="evidence" value="ECO:0007669"/>
    <property type="project" value="TreeGrafter"/>
</dbReference>
<dbReference type="NCBIfam" id="NF005559">
    <property type="entry name" value="PRK07231.1"/>
    <property type="match status" value="1"/>
</dbReference>
<dbReference type="KEGG" id="ocy:OSSY52_04590"/>
<dbReference type="InParanoid" id="A0A7G1G269"/>
<comment type="pathway">
    <text evidence="5">Lipid metabolism; fatty acid biosynthesis.</text>
</comment>
<evidence type="ECO:0000256" key="3">
    <source>
        <dbReference type="PIRSR" id="PIRSR611284-1"/>
    </source>
</evidence>
<reference evidence="6 7" key="1">
    <citation type="submission" date="2018-06" db="EMBL/GenBank/DDBJ databases">
        <title>Genome sequencing of Oceanotoga sp. sy52.</title>
        <authorList>
            <person name="Mori K."/>
        </authorList>
    </citation>
    <scope>NUCLEOTIDE SEQUENCE [LARGE SCALE GENOMIC DNA]</scope>
    <source>
        <strain evidence="7">sy52</strain>
    </source>
</reference>
<dbReference type="NCBIfam" id="TIGR01830">
    <property type="entry name" value="3oxo_ACP_reduc"/>
    <property type="match status" value="1"/>
</dbReference>
<comment type="function">
    <text evidence="5">Catalyzes the NADPH-dependent reduction of beta-ketoacyl-ACP substrates to beta-hydroxyacyl-ACP products, the first reductive step in the elongation cycle of fatty acid biosynthesis.</text>
</comment>
<comment type="similarity">
    <text evidence="1 5">Belongs to the short-chain dehydrogenases/reductases (SDR) family.</text>
</comment>
<keyword evidence="4 5" id="KW-0521">NADP</keyword>
<dbReference type="GO" id="GO:0051287">
    <property type="term" value="F:NAD binding"/>
    <property type="evidence" value="ECO:0007669"/>
    <property type="project" value="UniProtKB-UniRule"/>
</dbReference>
<comment type="subunit">
    <text evidence="5">Homotetramer.</text>
</comment>
<dbReference type="Gene3D" id="3.40.50.720">
    <property type="entry name" value="NAD(P)-binding Rossmann-like Domain"/>
    <property type="match status" value="1"/>
</dbReference>
<dbReference type="EMBL" id="AP018712">
    <property type="protein sequence ID" value="BBE30318.1"/>
    <property type="molecule type" value="Genomic_DNA"/>
</dbReference>
<feature type="binding site" evidence="4">
    <location>
        <position position="185"/>
    </location>
    <ligand>
        <name>NADP(+)</name>
        <dbReference type="ChEBI" id="CHEBI:58349"/>
    </ligand>
</feature>
<organism evidence="6 7">
    <name type="scientific">Tepiditoga spiralis</name>
    <dbReference type="NCBI Taxonomy" id="2108365"/>
    <lineage>
        <taxon>Bacteria</taxon>
        <taxon>Thermotogati</taxon>
        <taxon>Thermotogota</taxon>
        <taxon>Thermotogae</taxon>
        <taxon>Petrotogales</taxon>
        <taxon>Petrotogaceae</taxon>
        <taxon>Tepiditoga</taxon>
    </lineage>
</organism>
<keyword evidence="5" id="KW-0275">Fatty acid biosynthesis</keyword>
<dbReference type="InterPro" id="IPR020904">
    <property type="entry name" value="Sc_DH/Rdtase_CS"/>
</dbReference>